<name>A0A6L6QAI4_9BURK</name>
<comment type="caution">
    <text evidence="1">The sequence shown here is derived from an EMBL/GenBank/DDBJ whole genome shotgun (WGS) entry which is preliminary data.</text>
</comment>
<proteinExistence type="predicted"/>
<dbReference type="RefSeq" id="WP_155452218.1">
    <property type="nucleotide sequence ID" value="NZ_WNKX01000001.1"/>
</dbReference>
<gene>
    <name evidence="1" type="ORF">GM658_01375</name>
</gene>
<reference evidence="1 2" key="1">
    <citation type="submission" date="2019-11" db="EMBL/GenBank/DDBJ databases">
        <title>Type strains purchased from KCTC, JCM and DSMZ.</title>
        <authorList>
            <person name="Lu H."/>
        </authorList>
    </citation>
    <scope>NUCLEOTIDE SEQUENCE [LARGE SCALE GENOMIC DNA]</scope>
    <source>
        <strain evidence="1 2">JCM 31587</strain>
    </source>
</reference>
<protein>
    <submittedName>
        <fullName evidence="1">Uncharacterized protein</fullName>
    </submittedName>
</protein>
<dbReference type="OrthoDB" id="5703812at2"/>
<dbReference type="Proteomes" id="UP000472320">
    <property type="component" value="Unassembled WGS sequence"/>
</dbReference>
<organism evidence="1 2">
    <name type="scientific">Massilia eburnea</name>
    <dbReference type="NCBI Taxonomy" id="1776165"/>
    <lineage>
        <taxon>Bacteria</taxon>
        <taxon>Pseudomonadati</taxon>
        <taxon>Pseudomonadota</taxon>
        <taxon>Betaproteobacteria</taxon>
        <taxon>Burkholderiales</taxon>
        <taxon>Oxalobacteraceae</taxon>
        <taxon>Telluria group</taxon>
        <taxon>Massilia</taxon>
    </lineage>
</organism>
<evidence type="ECO:0000313" key="2">
    <source>
        <dbReference type="Proteomes" id="UP000472320"/>
    </source>
</evidence>
<keyword evidence="2" id="KW-1185">Reference proteome</keyword>
<evidence type="ECO:0000313" key="1">
    <source>
        <dbReference type="EMBL" id="MTW09240.1"/>
    </source>
</evidence>
<dbReference type="AlphaFoldDB" id="A0A6L6QAI4"/>
<sequence>MSLTASLPQDLETLADSLSASADELHQRIMRGIRRQQRLEGGYGKDSPGPLAQGAAHALFDNEVALRQQANSLYADAAGHSLEGMGVTLPELLRLADQARITIRHIERVKELAGISADLLAVAAAIASGRPEHLSAPLESLKKQLAARQTQESA</sequence>
<accession>A0A6L6QAI4</accession>
<dbReference type="EMBL" id="WNKX01000001">
    <property type="protein sequence ID" value="MTW09240.1"/>
    <property type="molecule type" value="Genomic_DNA"/>
</dbReference>